<gene>
    <name evidence="7 8" type="primary">murI</name>
    <name evidence="8" type="ORF">NPX36_08195</name>
</gene>
<dbReference type="HAMAP" id="MF_00258">
    <property type="entry name" value="Glu_racemase"/>
    <property type="match status" value="1"/>
</dbReference>
<comment type="similarity">
    <text evidence="7">Belongs to the aspartate/glutamate racemases family.</text>
</comment>
<dbReference type="PROSITE" id="PS00924">
    <property type="entry name" value="ASP_GLU_RACEMASE_2"/>
    <property type="match status" value="1"/>
</dbReference>
<evidence type="ECO:0000256" key="3">
    <source>
        <dbReference type="ARBA" id="ARBA00022960"/>
    </source>
</evidence>
<protein>
    <recommendedName>
        <fullName evidence="2 7">Glutamate racemase</fullName>
        <ecNumber evidence="2 7">5.1.1.3</ecNumber>
    </recommendedName>
</protein>
<sequence>MNDTRPIGLFDSGIGGTTVWQALHYLLPHENTLFLGDSMNAPYGQKTKQEIIALSKRNTAWLIEQGAKIIIVACNTATTNAIAELRNTFEVPIIGIEPAIKPAAMLTKTGKVGVLATQGTLLSKKYSEAQLLYPNVTFINQIGYKIVQIIEEGGLYSTELELLLKEYMQPMIEAKIDHLVLGCTHYPYLKPILNKLLPSNIKIIDSGEAVAKHTHRILEANNLLKTDKKMGETKFYTTKNVAVMQSFIHPFGTAELLEF</sequence>
<keyword evidence="3 7" id="KW-0133">Cell shape</keyword>
<evidence type="ECO:0000256" key="7">
    <source>
        <dbReference type="HAMAP-Rule" id="MF_00258"/>
    </source>
</evidence>
<feature type="active site" description="Proton donor/acceptor" evidence="7">
    <location>
        <position position="183"/>
    </location>
</feature>
<comment type="function">
    <text evidence="7">Provides the (R)-glutamate required for cell wall biosynthesis.</text>
</comment>
<dbReference type="InterPro" id="IPR018187">
    <property type="entry name" value="Asp/Glu_racemase_AS_1"/>
</dbReference>
<dbReference type="PROSITE" id="PS00923">
    <property type="entry name" value="ASP_GLU_RACEMASE_1"/>
    <property type="match status" value="1"/>
</dbReference>
<organism evidence="8 9">
    <name type="scientific">Paenimyroides aestuarii</name>
    <dbReference type="NCBI Taxonomy" id="2968490"/>
    <lineage>
        <taxon>Bacteria</taxon>
        <taxon>Pseudomonadati</taxon>
        <taxon>Bacteroidota</taxon>
        <taxon>Flavobacteriia</taxon>
        <taxon>Flavobacteriales</taxon>
        <taxon>Flavobacteriaceae</taxon>
        <taxon>Paenimyroides</taxon>
    </lineage>
</organism>
<accession>A0ABY5NP72</accession>
<feature type="binding site" evidence="7">
    <location>
        <begin position="11"/>
        <end position="12"/>
    </location>
    <ligand>
        <name>substrate</name>
    </ligand>
</feature>
<evidence type="ECO:0000256" key="2">
    <source>
        <dbReference type="ARBA" id="ARBA00013090"/>
    </source>
</evidence>
<comment type="catalytic activity">
    <reaction evidence="1 7">
        <text>L-glutamate = D-glutamate</text>
        <dbReference type="Rhea" id="RHEA:12813"/>
        <dbReference type="ChEBI" id="CHEBI:29985"/>
        <dbReference type="ChEBI" id="CHEBI:29986"/>
        <dbReference type="EC" id="5.1.1.3"/>
    </reaction>
</comment>
<name>A0ABY5NP72_9FLAO</name>
<dbReference type="NCBIfam" id="TIGR00067">
    <property type="entry name" value="glut_race"/>
    <property type="match status" value="1"/>
</dbReference>
<comment type="pathway">
    <text evidence="7">Cell wall biogenesis; peptidoglycan biosynthesis.</text>
</comment>
<keyword evidence="4 7" id="KW-0573">Peptidoglycan synthesis</keyword>
<evidence type="ECO:0000313" key="8">
    <source>
        <dbReference type="EMBL" id="UUV20348.1"/>
    </source>
</evidence>
<evidence type="ECO:0000256" key="1">
    <source>
        <dbReference type="ARBA" id="ARBA00001602"/>
    </source>
</evidence>
<reference evidence="8 9" key="1">
    <citation type="submission" date="2022-08" db="EMBL/GenBank/DDBJ databases">
        <title>Myroides zhujiangensis sp. nov., a novel bacterium isolated from sediment in the Pearl River Estuary.</title>
        <authorList>
            <person name="Cui L."/>
        </authorList>
    </citation>
    <scope>NUCLEOTIDE SEQUENCE [LARGE SCALE GENOMIC DNA]</scope>
    <source>
        <strain evidence="8 9">SCSIO 72103</strain>
    </source>
</reference>
<dbReference type="Gene3D" id="3.40.50.1860">
    <property type="match status" value="2"/>
</dbReference>
<dbReference type="Pfam" id="PF01177">
    <property type="entry name" value="Asp_Glu_race"/>
    <property type="match status" value="1"/>
</dbReference>
<keyword evidence="6 7" id="KW-0961">Cell wall biogenesis/degradation</keyword>
<evidence type="ECO:0000256" key="4">
    <source>
        <dbReference type="ARBA" id="ARBA00022984"/>
    </source>
</evidence>
<keyword evidence="5 7" id="KW-0413">Isomerase</keyword>
<feature type="binding site" evidence="7">
    <location>
        <begin position="184"/>
        <end position="185"/>
    </location>
    <ligand>
        <name>substrate</name>
    </ligand>
</feature>
<dbReference type="Proteomes" id="UP001317001">
    <property type="component" value="Chromosome"/>
</dbReference>
<evidence type="ECO:0000313" key="9">
    <source>
        <dbReference type="Proteomes" id="UP001317001"/>
    </source>
</evidence>
<dbReference type="InterPro" id="IPR033134">
    <property type="entry name" value="Asp/Glu_racemase_AS_2"/>
</dbReference>
<keyword evidence="9" id="KW-1185">Reference proteome</keyword>
<dbReference type="EC" id="5.1.1.3" evidence="2 7"/>
<dbReference type="GO" id="GO:0008881">
    <property type="term" value="F:glutamate racemase activity"/>
    <property type="evidence" value="ECO:0007669"/>
    <property type="project" value="UniProtKB-EC"/>
</dbReference>
<evidence type="ECO:0000256" key="5">
    <source>
        <dbReference type="ARBA" id="ARBA00023235"/>
    </source>
</evidence>
<dbReference type="InterPro" id="IPR015942">
    <property type="entry name" value="Asp/Glu/hydantoin_racemase"/>
</dbReference>
<dbReference type="EMBL" id="CP102382">
    <property type="protein sequence ID" value="UUV20348.1"/>
    <property type="molecule type" value="Genomic_DNA"/>
</dbReference>
<dbReference type="InterPro" id="IPR004391">
    <property type="entry name" value="Glu_race"/>
</dbReference>
<dbReference type="PANTHER" id="PTHR21198">
    <property type="entry name" value="GLUTAMATE RACEMASE"/>
    <property type="match status" value="1"/>
</dbReference>
<feature type="active site" description="Proton donor/acceptor" evidence="7">
    <location>
        <position position="74"/>
    </location>
</feature>
<feature type="binding site" evidence="7">
    <location>
        <begin position="43"/>
        <end position="44"/>
    </location>
    <ligand>
        <name>substrate</name>
    </ligand>
</feature>
<dbReference type="RefSeq" id="WP_257498249.1">
    <property type="nucleotide sequence ID" value="NZ_CP102382.1"/>
</dbReference>
<feature type="binding site" evidence="7">
    <location>
        <begin position="75"/>
        <end position="76"/>
    </location>
    <ligand>
        <name>substrate</name>
    </ligand>
</feature>
<dbReference type="PANTHER" id="PTHR21198:SF3">
    <property type="entry name" value="GLUTAMATE RACEMASE"/>
    <property type="match status" value="1"/>
</dbReference>
<dbReference type="InterPro" id="IPR001920">
    <property type="entry name" value="Asp/Glu_race"/>
</dbReference>
<proteinExistence type="inferred from homology"/>
<dbReference type="SUPFAM" id="SSF53681">
    <property type="entry name" value="Aspartate/glutamate racemase"/>
    <property type="match status" value="2"/>
</dbReference>
<evidence type="ECO:0000256" key="6">
    <source>
        <dbReference type="ARBA" id="ARBA00023316"/>
    </source>
</evidence>